<accession>A0A9W5U1Y8</accession>
<name>A0A9W5U1Y8_9BACI</name>
<dbReference type="GO" id="GO:0003700">
    <property type="term" value="F:DNA-binding transcription factor activity"/>
    <property type="evidence" value="ECO:0007669"/>
    <property type="project" value="InterPro"/>
</dbReference>
<gene>
    <name evidence="1" type="ORF">GCM10011409_45680</name>
</gene>
<dbReference type="RefSeq" id="WP_235000454.1">
    <property type="nucleotide sequence ID" value="NZ_BMJD01000089.1"/>
</dbReference>
<protein>
    <submittedName>
        <fullName evidence="1">Uncharacterized protein</fullName>
    </submittedName>
</protein>
<dbReference type="EMBL" id="BMJD01000089">
    <property type="protein sequence ID" value="GGB63478.1"/>
    <property type="molecule type" value="Genomic_DNA"/>
</dbReference>
<evidence type="ECO:0000313" key="1">
    <source>
        <dbReference type="EMBL" id="GGB63478.1"/>
    </source>
</evidence>
<reference evidence="1" key="2">
    <citation type="submission" date="2020-09" db="EMBL/GenBank/DDBJ databases">
        <authorList>
            <person name="Sun Q."/>
            <person name="Zhou Y."/>
        </authorList>
    </citation>
    <scope>NUCLEOTIDE SEQUENCE</scope>
    <source>
        <strain evidence="1">CGMCC 1.15454</strain>
    </source>
</reference>
<reference evidence="1" key="1">
    <citation type="journal article" date="2014" name="Int. J. Syst. Evol. Microbiol.">
        <title>Complete genome sequence of Corynebacterium casei LMG S-19264T (=DSM 44701T), isolated from a smear-ripened cheese.</title>
        <authorList>
            <consortium name="US DOE Joint Genome Institute (JGI-PGF)"/>
            <person name="Walter F."/>
            <person name="Albersmeier A."/>
            <person name="Kalinowski J."/>
            <person name="Ruckert C."/>
        </authorList>
    </citation>
    <scope>NUCLEOTIDE SEQUENCE</scope>
    <source>
        <strain evidence="1">CGMCC 1.15454</strain>
    </source>
</reference>
<comment type="caution">
    <text evidence="1">The sequence shown here is derived from an EMBL/GenBank/DDBJ whole genome shotgun (WGS) entry which is preliminary data.</text>
</comment>
<dbReference type="SUPFAM" id="SSF88946">
    <property type="entry name" value="Sigma2 domain of RNA polymerase sigma factors"/>
    <property type="match status" value="1"/>
</dbReference>
<proteinExistence type="predicted"/>
<organism evidence="1 2">
    <name type="scientific">Lentibacillus populi</name>
    <dbReference type="NCBI Taxonomy" id="1827502"/>
    <lineage>
        <taxon>Bacteria</taxon>
        <taxon>Bacillati</taxon>
        <taxon>Bacillota</taxon>
        <taxon>Bacilli</taxon>
        <taxon>Bacillales</taxon>
        <taxon>Bacillaceae</taxon>
        <taxon>Lentibacillus</taxon>
    </lineage>
</organism>
<dbReference type="Gene3D" id="1.10.1740.10">
    <property type="match status" value="1"/>
</dbReference>
<evidence type="ECO:0000313" key="2">
    <source>
        <dbReference type="Proteomes" id="UP000621492"/>
    </source>
</evidence>
<dbReference type="AlphaFoldDB" id="A0A9W5U1Y8"/>
<dbReference type="Proteomes" id="UP000621492">
    <property type="component" value="Unassembled WGS sequence"/>
</dbReference>
<dbReference type="GO" id="GO:0006352">
    <property type="term" value="P:DNA-templated transcription initiation"/>
    <property type="evidence" value="ECO:0007669"/>
    <property type="project" value="InterPro"/>
</dbReference>
<dbReference type="InterPro" id="IPR013325">
    <property type="entry name" value="RNA_pol_sigma_r2"/>
</dbReference>
<sequence length="46" mass="5823">MAKLRPFQYVERIYEDHYHHDLRRYLTKMTYSQEEADDIIQELFTK</sequence>
<keyword evidence="2" id="KW-1185">Reference proteome</keyword>